<proteinExistence type="predicted"/>
<dbReference type="AlphaFoldDB" id="A0A835LJV4"/>
<protein>
    <submittedName>
        <fullName evidence="1">Uncharacterized protein</fullName>
    </submittedName>
</protein>
<dbReference type="Proteomes" id="UP000631114">
    <property type="component" value="Unassembled WGS sequence"/>
</dbReference>
<gene>
    <name evidence="1" type="ORF">IFM89_030141</name>
</gene>
<evidence type="ECO:0000313" key="1">
    <source>
        <dbReference type="EMBL" id="KAF9589991.1"/>
    </source>
</evidence>
<keyword evidence="2" id="KW-1185">Reference proteome</keyword>
<accession>A0A835LJV4</accession>
<organism evidence="1 2">
    <name type="scientific">Coptis chinensis</name>
    <dbReference type="NCBI Taxonomy" id="261450"/>
    <lineage>
        <taxon>Eukaryota</taxon>
        <taxon>Viridiplantae</taxon>
        <taxon>Streptophyta</taxon>
        <taxon>Embryophyta</taxon>
        <taxon>Tracheophyta</taxon>
        <taxon>Spermatophyta</taxon>
        <taxon>Magnoliopsida</taxon>
        <taxon>Ranunculales</taxon>
        <taxon>Ranunculaceae</taxon>
        <taxon>Coptidoideae</taxon>
        <taxon>Coptis</taxon>
    </lineage>
</organism>
<dbReference type="EMBL" id="JADFTS010000009">
    <property type="protein sequence ID" value="KAF9589991.1"/>
    <property type="molecule type" value="Genomic_DNA"/>
</dbReference>
<name>A0A835LJV4_9MAGN</name>
<evidence type="ECO:0000313" key="2">
    <source>
        <dbReference type="Proteomes" id="UP000631114"/>
    </source>
</evidence>
<sequence>MVPLLSLSLISFDSSLDDEFDEYQNILNQAAVSVVPLLQQHVRTNACFMEMQNQKGEHGGSTVGRIYKRRARVSTTYQLEQDYFVEN</sequence>
<comment type="caution">
    <text evidence="1">The sequence shown here is derived from an EMBL/GenBank/DDBJ whole genome shotgun (WGS) entry which is preliminary data.</text>
</comment>
<reference evidence="1 2" key="1">
    <citation type="submission" date="2020-10" db="EMBL/GenBank/DDBJ databases">
        <title>The Coptis chinensis genome and diversification of protoberbering-type alkaloids.</title>
        <authorList>
            <person name="Wang B."/>
            <person name="Shu S."/>
            <person name="Song C."/>
            <person name="Liu Y."/>
        </authorList>
    </citation>
    <scope>NUCLEOTIDE SEQUENCE [LARGE SCALE GENOMIC DNA]</scope>
    <source>
        <strain evidence="1">HL-2020</strain>
        <tissue evidence="1">Leaf</tissue>
    </source>
</reference>